<evidence type="ECO:0000313" key="2">
    <source>
        <dbReference type="EMBL" id="KAF2616427.1"/>
    </source>
</evidence>
<dbReference type="AlphaFoldDB" id="A0A8S9MD46"/>
<name>A0A8S9MD46_BRACR</name>
<evidence type="ECO:0000256" key="1">
    <source>
        <dbReference type="SAM" id="Coils"/>
    </source>
</evidence>
<evidence type="ECO:0000313" key="3">
    <source>
        <dbReference type="Proteomes" id="UP000712281"/>
    </source>
</evidence>
<dbReference type="PANTHER" id="PTHR33248">
    <property type="entry name" value="ZINC ION-BINDING PROTEIN"/>
    <property type="match status" value="1"/>
</dbReference>
<feature type="coiled-coil region" evidence="1">
    <location>
        <begin position="142"/>
        <end position="169"/>
    </location>
</feature>
<evidence type="ECO:0008006" key="4">
    <source>
        <dbReference type="Google" id="ProtNLM"/>
    </source>
</evidence>
<sequence>MEFLETFGYIWSSREVIRVIFGRALPGATSRSDYMKLSEYLHSHCFEFPQNWFDNHYTTTFVLGALKTPNISSYNIAEPVQYPPQPEADDGIPTTCYCGGEPVVATSYTPKDPGRRYFTCDNVDDMDCHVRKWWDVAVMEEMSDFQTQLRQLKDQGNESEQKLVKLEKTVCLVVMFLPERASKA</sequence>
<reference evidence="2" key="1">
    <citation type="submission" date="2019-12" db="EMBL/GenBank/DDBJ databases">
        <title>Genome sequencing and annotation of Brassica cretica.</title>
        <authorList>
            <person name="Studholme D.J."/>
            <person name="Sarris P.F."/>
        </authorList>
    </citation>
    <scope>NUCLEOTIDE SEQUENCE</scope>
    <source>
        <strain evidence="2">PFS-001/15</strain>
        <tissue evidence="2">Leaf</tissue>
    </source>
</reference>
<keyword evidence="1" id="KW-0175">Coiled coil</keyword>
<comment type="caution">
    <text evidence="2">The sequence shown here is derived from an EMBL/GenBank/DDBJ whole genome shotgun (WGS) entry which is preliminary data.</text>
</comment>
<dbReference type="EMBL" id="QGKW02000007">
    <property type="protein sequence ID" value="KAF2616427.1"/>
    <property type="molecule type" value="Genomic_DNA"/>
</dbReference>
<proteinExistence type="predicted"/>
<protein>
    <recommendedName>
        <fullName evidence="4">Zinc finger GRF-type domain-containing protein</fullName>
    </recommendedName>
</protein>
<gene>
    <name evidence="2" type="ORF">F2Q68_00040744</name>
</gene>
<organism evidence="2 3">
    <name type="scientific">Brassica cretica</name>
    <name type="common">Mustard</name>
    <dbReference type="NCBI Taxonomy" id="69181"/>
    <lineage>
        <taxon>Eukaryota</taxon>
        <taxon>Viridiplantae</taxon>
        <taxon>Streptophyta</taxon>
        <taxon>Embryophyta</taxon>
        <taxon>Tracheophyta</taxon>
        <taxon>Spermatophyta</taxon>
        <taxon>Magnoliopsida</taxon>
        <taxon>eudicotyledons</taxon>
        <taxon>Gunneridae</taxon>
        <taxon>Pentapetalae</taxon>
        <taxon>rosids</taxon>
        <taxon>malvids</taxon>
        <taxon>Brassicales</taxon>
        <taxon>Brassicaceae</taxon>
        <taxon>Brassiceae</taxon>
        <taxon>Brassica</taxon>
    </lineage>
</organism>
<accession>A0A8S9MD46</accession>
<dbReference type="Proteomes" id="UP000712281">
    <property type="component" value="Unassembled WGS sequence"/>
</dbReference>